<dbReference type="InterPro" id="IPR036052">
    <property type="entry name" value="TrpB-like_PALP_sf"/>
</dbReference>
<dbReference type="SUPFAM" id="SSF53686">
    <property type="entry name" value="Tryptophan synthase beta subunit-like PLP-dependent enzymes"/>
    <property type="match status" value="1"/>
</dbReference>
<reference evidence="5" key="1">
    <citation type="journal article" date="2022" name="Int. J. Syst. Evol. Microbiol.">
        <title>Anaeromyxobacter oryzae sp. nov., Anaeromyxobacter diazotrophicus sp. nov. and Anaeromyxobacter paludicola sp. nov., isolated from paddy soils.</title>
        <authorList>
            <person name="Itoh H."/>
            <person name="Xu Z."/>
            <person name="Mise K."/>
            <person name="Masuda Y."/>
            <person name="Ushijima N."/>
            <person name="Hayakawa C."/>
            <person name="Shiratori Y."/>
            <person name="Senoo K."/>
        </authorList>
    </citation>
    <scope>NUCLEOTIDE SEQUENCE [LARGE SCALE GENOMIC DNA]</scope>
    <source>
        <strain evidence="5">Red232</strain>
    </source>
</reference>
<accession>A0ABM7WNZ1</accession>
<proteinExistence type="predicted"/>
<evidence type="ECO:0000256" key="2">
    <source>
        <dbReference type="ARBA" id="ARBA00022898"/>
    </source>
</evidence>
<evidence type="ECO:0000259" key="3">
    <source>
        <dbReference type="Pfam" id="PF00291"/>
    </source>
</evidence>
<evidence type="ECO:0000313" key="5">
    <source>
        <dbReference type="Proteomes" id="UP001162891"/>
    </source>
</evidence>
<evidence type="ECO:0000313" key="4">
    <source>
        <dbReference type="EMBL" id="BDG01177.1"/>
    </source>
</evidence>
<dbReference type="Proteomes" id="UP001162891">
    <property type="component" value="Chromosome"/>
</dbReference>
<gene>
    <name evidence="4" type="ORF">AMOR_01730</name>
</gene>
<dbReference type="RefSeq" id="WP_248357573.1">
    <property type="nucleotide sequence ID" value="NZ_AP025591.1"/>
</dbReference>
<dbReference type="PANTHER" id="PTHR10314">
    <property type="entry name" value="CYSTATHIONINE BETA-SYNTHASE"/>
    <property type="match status" value="1"/>
</dbReference>
<organism evidence="4 5">
    <name type="scientific">Anaeromyxobacter oryzae</name>
    <dbReference type="NCBI Taxonomy" id="2918170"/>
    <lineage>
        <taxon>Bacteria</taxon>
        <taxon>Pseudomonadati</taxon>
        <taxon>Myxococcota</taxon>
        <taxon>Myxococcia</taxon>
        <taxon>Myxococcales</taxon>
        <taxon>Cystobacterineae</taxon>
        <taxon>Anaeromyxobacteraceae</taxon>
        <taxon>Anaeromyxobacter</taxon>
    </lineage>
</organism>
<keyword evidence="5" id="KW-1185">Reference proteome</keyword>
<evidence type="ECO:0000256" key="1">
    <source>
        <dbReference type="ARBA" id="ARBA00001933"/>
    </source>
</evidence>
<dbReference type="InterPro" id="IPR050214">
    <property type="entry name" value="Cys_Synth/Cystath_Beta-Synth"/>
</dbReference>
<dbReference type="Gene3D" id="3.40.50.1100">
    <property type="match status" value="2"/>
</dbReference>
<dbReference type="CDD" id="cd01561">
    <property type="entry name" value="CBS_like"/>
    <property type="match status" value="1"/>
</dbReference>
<dbReference type="InterPro" id="IPR001216">
    <property type="entry name" value="P-phosphate_BS"/>
</dbReference>
<protein>
    <submittedName>
        <fullName evidence="4">Cysteine synthase B</fullName>
    </submittedName>
</protein>
<dbReference type="EMBL" id="AP025591">
    <property type="protein sequence ID" value="BDG01177.1"/>
    <property type="molecule type" value="Genomic_DNA"/>
</dbReference>
<feature type="domain" description="Tryptophan synthase beta chain-like PALP" evidence="3">
    <location>
        <begin position="18"/>
        <end position="301"/>
    </location>
</feature>
<keyword evidence="2" id="KW-0663">Pyridoxal phosphate</keyword>
<name>A0ABM7WNZ1_9BACT</name>
<dbReference type="PROSITE" id="PS00901">
    <property type="entry name" value="CYS_SYNTHASE"/>
    <property type="match status" value="1"/>
</dbReference>
<sequence length="318" mass="33634">MSAPSFPHGPAPVDSLARLVGNTPLVRLRRIGADLPGVSIYAKCEFANPGGSVKDRAALRMIETALADGRFGPGKTLVDSTSGNTGVAYAWICAALGLRCALVMPSNVSAARKRITRAFGAELIFSDPLEGSDGAIRKVRALVADDPARWFYPDQYGNPENPRAHELGTAVEIAEALEGRVAAFVAGIGTGGTVMGTSRGLRARVPGVRCLAVEPAEPLHGLEGLKHMASSIVPAIYRAEELDGVISLPTAEGWEMAERLGREEGLRVGHSAGAAVAGALRVARALAAEGRGGNVVTVLPDRADRYFEPRRWERRIAW</sequence>
<comment type="cofactor">
    <cofactor evidence="1">
        <name>pyridoxal 5'-phosphate</name>
        <dbReference type="ChEBI" id="CHEBI:597326"/>
    </cofactor>
</comment>
<dbReference type="InterPro" id="IPR001926">
    <property type="entry name" value="TrpB-like_PALP"/>
</dbReference>
<dbReference type="Pfam" id="PF00291">
    <property type="entry name" value="PALP"/>
    <property type="match status" value="1"/>
</dbReference>